<evidence type="ECO:0000313" key="2">
    <source>
        <dbReference type="Proteomes" id="UP000003704"/>
    </source>
</evidence>
<protein>
    <submittedName>
        <fullName evidence="1">Uncharacterized protein</fullName>
    </submittedName>
</protein>
<dbReference type="Proteomes" id="UP000003704">
    <property type="component" value="Unassembled WGS sequence"/>
</dbReference>
<proteinExistence type="predicted"/>
<dbReference type="EMBL" id="AKGD01000004">
    <property type="protein sequence ID" value="EIT67872.1"/>
    <property type="molecule type" value="Genomic_DNA"/>
</dbReference>
<comment type="caution">
    <text evidence="1">The sequence shown here is derived from an EMBL/GenBank/DDBJ whole genome shotgun (WGS) entry which is preliminary data.</text>
</comment>
<sequence length="67" mass="7972">MLQVRDQGLNRVFCGRHDRDPRRRAGWRAEPSTALRNCQTTATGCHRCRRTDCQRSGLRLRERYTRL</sequence>
<dbReference type="AlphaFoldDB" id="I7Z887"/>
<keyword evidence="2" id="KW-1185">Reference proteome</keyword>
<dbReference type="STRING" id="1172194.WQQ_43070"/>
<name>I7Z887_9GAMM</name>
<reference evidence="1 2" key="1">
    <citation type="journal article" date="2012" name="J. Bacteriol.">
        <title>Genome Sequence of n-Alkane-Degrading Hydrocarboniphaga effusa Strain AP103T (ATCC BAA-332T).</title>
        <authorList>
            <person name="Chang H.K."/>
            <person name="Zylstra G.J."/>
            <person name="Chae J.C."/>
        </authorList>
    </citation>
    <scope>NUCLEOTIDE SEQUENCE [LARGE SCALE GENOMIC DNA]</scope>
    <source>
        <strain evidence="1 2">AP103</strain>
    </source>
</reference>
<gene>
    <name evidence="1" type="ORF">WQQ_43070</name>
</gene>
<accession>I7Z887</accession>
<organism evidence="1 2">
    <name type="scientific">Hydrocarboniphaga effusa AP103</name>
    <dbReference type="NCBI Taxonomy" id="1172194"/>
    <lineage>
        <taxon>Bacteria</taxon>
        <taxon>Pseudomonadati</taxon>
        <taxon>Pseudomonadota</taxon>
        <taxon>Gammaproteobacteria</taxon>
        <taxon>Nevskiales</taxon>
        <taxon>Nevskiaceae</taxon>
        <taxon>Hydrocarboniphaga</taxon>
    </lineage>
</organism>
<evidence type="ECO:0000313" key="1">
    <source>
        <dbReference type="EMBL" id="EIT67872.1"/>
    </source>
</evidence>